<dbReference type="OrthoDB" id="143422at2"/>
<accession>A0A1L8D3F2</accession>
<dbReference type="PANTHER" id="PTHR33744:SF1">
    <property type="entry name" value="DNA-BINDING TRANSCRIPTIONAL ACTIVATOR ADER"/>
    <property type="match status" value="1"/>
</dbReference>
<evidence type="ECO:0000256" key="1">
    <source>
        <dbReference type="ARBA" id="ARBA00006754"/>
    </source>
</evidence>
<dbReference type="Gene3D" id="1.10.10.2840">
    <property type="entry name" value="PucR C-terminal helix-turn-helix domain"/>
    <property type="match status" value="1"/>
</dbReference>
<evidence type="ECO:0000313" key="6">
    <source>
        <dbReference type="Proteomes" id="UP000187338"/>
    </source>
</evidence>
<evidence type="ECO:0000259" key="2">
    <source>
        <dbReference type="Pfam" id="PF07905"/>
    </source>
</evidence>
<protein>
    <recommendedName>
        <fullName evidence="7">PucR family transcriptional regulator</fullName>
    </recommendedName>
</protein>
<name>A0A1L8D3F2_9THEO</name>
<dbReference type="InterPro" id="IPR051448">
    <property type="entry name" value="CdaR-like_regulators"/>
</dbReference>
<organism evidence="5 6">
    <name type="scientific">Carboxydothermus islandicus</name>
    <dbReference type="NCBI Taxonomy" id="661089"/>
    <lineage>
        <taxon>Bacteria</taxon>
        <taxon>Bacillati</taxon>
        <taxon>Bacillota</taxon>
        <taxon>Clostridia</taxon>
        <taxon>Thermoanaerobacterales</taxon>
        <taxon>Thermoanaerobacteraceae</taxon>
        <taxon>Carboxydothermus</taxon>
    </lineage>
</organism>
<dbReference type="InterPro" id="IPR041522">
    <property type="entry name" value="CdaR_GGDEF"/>
</dbReference>
<evidence type="ECO:0008006" key="7">
    <source>
        <dbReference type="Google" id="ProtNLM"/>
    </source>
</evidence>
<sequence>MEKAYGIPLNEVLEMEAYSGVKVLAGRAGLKRIVTGVNVMEVPDILDWVKPGELLLTTGYAIKDDREAQKNLIPLLAEKGLAGIGIKPRRYLNEIPLLMIAKAEEYNFPLLEIPYNASFSDLISPVLAVITNKQSIYLQKIIDAHRLFTKIIAEGGGLKAIVSQLSMLMKNTVYVEDYINLKQVFVCCGIINEEFAELKAAPVVSEVEKLGTLESVSKTLVEFKGKRIGRYEINVKIGDALYGRIFLWETRAELSEMDLITLERLSAVVALEITKDNSVYQVERRYLNEFIDYLISGNISDEAEVLERGRLLGLDLTLNYGVVLLRPQVLENDVGHLRNLLSREIENYVRKRSIRCFLGTKSGNLILFFAVDEANEKLQEKELKAKAQELKEYLEKFHKVKILAVTGRVHPGIRGLSTSYREAYKTFLIAQEQLNTDEVLSFSDLGIFRLLFSQEQKKEINEYLAETLLPLIEYDREKGTDLLKTLEIYFDCNFNLKKVSERLFTHYNTIVYRLERIREITGIDLENAEERFKLELALKIRNIANFT</sequence>
<feature type="domain" description="Purine catabolism PurC-like" evidence="2">
    <location>
        <begin position="11"/>
        <end position="130"/>
    </location>
</feature>
<keyword evidence="6" id="KW-1185">Reference proteome</keyword>
<dbReference type="Pfam" id="PF13556">
    <property type="entry name" value="HTH_30"/>
    <property type="match status" value="1"/>
</dbReference>
<dbReference type="RefSeq" id="WP_075865874.1">
    <property type="nucleotide sequence ID" value="NZ_BDJL01000055.1"/>
</dbReference>
<comment type="similarity">
    <text evidence="1">Belongs to the CdaR family.</text>
</comment>
<dbReference type="InterPro" id="IPR025736">
    <property type="entry name" value="PucR_C-HTH_dom"/>
</dbReference>
<dbReference type="EMBL" id="BDJL01000055">
    <property type="protein sequence ID" value="GAV25698.1"/>
    <property type="molecule type" value="Genomic_DNA"/>
</dbReference>
<dbReference type="InterPro" id="IPR042070">
    <property type="entry name" value="PucR_C-HTH_sf"/>
</dbReference>
<evidence type="ECO:0000313" key="5">
    <source>
        <dbReference type="EMBL" id="GAV25698.1"/>
    </source>
</evidence>
<gene>
    <name evidence="5" type="ORF">ciss_16310</name>
</gene>
<comment type="caution">
    <text evidence="5">The sequence shown here is derived from an EMBL/GenBank/DDBJ whole genome shotgun (WGS) entry which is preliminary data.</text>
</comment>
<proteinExistence type="inferred from homology"/>
<dbReference type="InterPro" id="IPR012914">
    <property type="entry name" value="PucR_dom"/>
</dbReference>
<dbReference type="PANTHER" id="PTHR33744">
    <property type="entry name" value="CARBOHYDRATE DIACID REGULATOR"/>
    <property type="match status" value="1"/>
</dbReference>
<feature type="domain" description="CdaR GGDEF-like" evidence="4">
    <location>
        <begin position="296"/>
        <end position="425"/>
    </location>
</feature>
<evidence type="ECO:0000259" key="4">
    <source>
        <dbReference type="Pfam" id="PF17853"/>
    </source>
</evidence>
<dbReference type="AlphaFoldDB" id="A0A1L8D3F2"/>
<dbReference type="Proteomes" id="UP000187338">
    <property type="component" value="Unassembled WGS sequence"/>
</dbReference>
<dbReference type="Pfam" id="PF07905">
    <property type="entry name" value="PucR"/>
    <property type="match status" value="1"/>
</dbReference>
<dbReference type="Pfam" id="PF17853">
    <property type="entry name" value="GGDEF_2"/>
    <property type="match status" value="1"/>
</dbReference>
<feature type="domain" description="PucR C-terminal helix-turn-helix" evidence="3">
    <location>
        <begin position="482"/>
        <end position="540"/>
    </location>
</feature>
<evidence type="ECO:0000259" key="3">
    <source>
        <dbReference type="Pfam" id="PF13556"/>
    </source>
</evidence>
<dbReference type="STRING" id="661089.ciss_16310"/>
<reference evidence="6" key="1">
    <citation type="submission" date="2016-12" db="EMBL/GenBank/DDBJ databases">
        <title>Draft Genome Sequences od Carboxydothermus pertinax and islandicus, Hydrogenogenic Carboxydotrophic Bacteria.</title>
        <authorList>
            <person name="Fukuyama Y."/>
            <person name="Ohmae K."/>
            <person name="Yoneda Y."/>
            <person name="Yoshida T."/>
            <person name="Sako Y."/>
        </authorList>
    </citation>
    <scope>NUCLEOTIDE SEQUENCE [LARGE SCALE GENOMIC DNA]</scope>
    <source>
        <strain evidence="6">SET</strain>
    </source>
</reference>